<comment type="similarity">
    <text evidence="2">Belongs to the prenylcysteine oxidase family.</text>
</comment>
<feature type="domain" description="MD-2-related lipid-recognition" evidence="9">
    <location>
        <begin position="23"/>
        <end position="168"/>
    </location>
</feature>
<keyword evidence="11" id="KW-1185">Reference proteome</keyword>
<dbReference type="InterPro" id="IPR036397">
    <property type="entry name" value="RNaseH_sf"/>
</dbReference>
<accession>A0A168L3S9</accession>
<keyword evidence="5" id="KW-0732">Signal</keyword>
<dbReference type="PANTHER" id="PTHR15944:SF0">
    <property type="entry name" value="PRENYLCYSTEINE LYASE DOMAIN-CONTAINING PROTEIN"/>
    <property type="match status" value="1"/>
</dbReference>
<reference evidence="10" key="1">
    <citation type="submission" date="2016-04" db="EMBL/GenBank/DDBJ databases">
        <authorList>
            <person name="Evans L.H."/>
            <person name="Alamgir A."/>
            <person name="Owens N."/>
            <person name="Weber N.D."/>
            <person name="Virtaneva K."/>
            <person name="Barbian K."/>
            <person name="Babar A."/>
            <person name="Rosenke K."/>
        </authorList>
    </citation>
    <scope>NUCLEOTIDE SEQUENCE [LARGE SCALE GENOMIC DNA]</scope>
    <source>
        <strain evidence="10">CBS 101.48</strain>
    </source>
</reference>
<dbReference type="PANTHER" id="PTHR15944">
    <property type="entry name" value="FARNESYLCYSTEINE LYASE"/>
    <property type="match status" value="1"/>
</dbReference>
<dbReference type="AlphaFoldDB" id="A0A168L3S9"/>
<keyword evidence="8" id="KW-0325">Glycoprotein</keyword>
<dbReference type="SUPFAM" id="SSF81296">
    <property type="entry name" value="E set domains"/>
    <property type="match status" value="1"/>
</dbReference>
<dbReference type="InterPro" id="IPR036188">
    <property type="entry name" value="FAD/NAD-bd_sf"/>
</dbReference>
<evidence type="ECO:0000256" key="1">
    <source>
        <dbReference type="ARBA" id="ARBA00001974"/>
    </source>
</evidence>
<evidence type="ECO:0000256" key="8">
    <source>
        <dbReference type="ARBA" id="ARBA00023180"/>
    </source>
</evidence>
<dbReference type="GO" id="GO:0003676">
    <property type="term" value="F:nucleic acid binding"/>
    <property type="evidence" value="ECO:0007669"/>
    <property type="project" value="InterPro"/>
</dbReference>
<keyword evidence="4" id="KW-0285">Flavoprotein</keyword>
<organism evidence="10">
    <name type="scientific">Absidia glauca</name>
    <name type="common">Pin mould</name>
    <dbReference type="NCBI Taxonomy" id="4829"/>
    <lineage>
        <taxon>Eukaryota</taxon>
        <taxon>Fungi</taxon>
        <taxon>Fungi incertae sedis</taxon>
        <taxon>Mucoromycota</taxon>
        <taxon>Mucoromycotina</taxon>
        <taxon>Mucoromycetes</taxon>
        <taxon>Mucorales</taxon>
        <taxon>Cunninghamellaceae</taxon>
        <taxon>Absidia</taxon>
    </lineage>
</organism>
<dbReference type="STRING" id="4829.A0A168L3S9"/>
<dbReference type="Gene3D" id="3.30.420.10">
    <property type="entry name" value="Ribonuclease H-like superfamily/Ribonuclease H"/>
    <property type="match status" value="1"/>
</dbReference>
<dbReference type="InParanoid" id="A0A168L3S9"/>
<protein>
    <recommendedName>
        <fullName evidence="3">Phosphatidylglycerol/phosphatidylinositol transfer protein</fullName>
    </recommendedName>
</protein>
<dbReference type="Gene3D" id="3.50.50.60">
    <property type="entry name" value="FAD/NAD(P)-binding domain"/>
    <property type="match status" value="1"/>
</dbReference>
<evidence type="ECO:0000256" key="7">
    <source>
        <dbReference type="ARBA" id="ARBA00023002"/>
    </source>
</evidence>
<evidence type="ECO:0000256" key="2">
    <source>
        <dbReference type="ARBA" id="ARBA00009967"/>
    </source>
</evidence>
<dbReference type="Pfam" id="PF02221">
    <property type="entry name" value="E1_DerP2_DerF2"/>
    <property type="match status" value="1"/>
</dbReference>
<dbReference type="SMART" id="SM00737">
    <property type="entry name" value="ML"/>
    <property type="match status" value="1"/>
</dbReference>
<dbReference type="InterPro" id="IPR014756">
    <property type="entry name" value="Ig_E-set"/>
</dbReference>
<dbReference type="EMBL" id="LT550481">
    <property type="protein sequence ID" value="SAL96007.1"/>
    <property type="molecule type" value="Genomic_DNA"/>
</dbReference>
<dbReference type="InterPro" id="IPR010795">
    <property type="entry name" value="Prenylcys_lyase"/>
</dbReference>
<evidence type="ECO:0000313" key="10">
    <source>
        <dbReference type="EMBL" id="SAL96007.1"/>
    </source>
</evidence>
<comment type="cofactor">
    <cofactor evidence="1">
        <name>FAD</name>
        <dbReference type="ChEBI" id="CHEBI:57692"/>
    </cofactor>
</comment>
<evidence type="ECO:0000313" key="11">
    <source>
        <dbReference type="Proteomes" id="UP000078561"/>
    </source>
</evidence>
<dbReference type="GO" id="GO:0030327">
    <property type="term" value="P:prenylated protein catabolic process"/>
    <property type="evidence" value="ECO:0007669"/>
    <property type="project" value="TreeGrafter"/>
</dbReference>
<dbReference type="SUPFAM" id="SSF51905">
    <property type="entry name" value="FAD/NAD(P)-binding domain"/>
    <property type="match status" value="1"/>
</dbReference>
<dbReference type="GO" id="GO:0001735">
    <property type="term" value="F:prenylcysteine oxidase activity"/>
    <property type="evidence" value="ECO:0007669"/>
    <property type="project" value="InterPro"/>
</dbReference>
<dbReference type="Pfam" id="PF13450">
    <property type="entry name" value="NAD_binding_8"/>
    <property type="match status" value="1"/>
</dbReference>
<evidence type="ECO:0000259" key="9">
    <source>
        <dbReference type="SMART" id="SM00737"/>
    </source>
</evidence>
<dbReference type="InterPro" id="IPR017046">
    <property type="entry name" value="Prenylcysteine_Oxase1"/>
</dbReference>
<evidence type="ECO:0000256" key="3">
    <source>
        <dbReference type="ARBA" id="ARBA00016056"/>
    </source>
</evidence>
<keyword evidence="6" id="KW-0274">FAD</keyword>
<keyword evidence="7" id="KW-0560">Oxidoreductase</keyword>
<dbReference type="Proteomes" id="UP000078561">
    <property type="component" value="Unassembled WGS sequence"/>
</dbReference>
<dbReference type="GO" id="GO:0030328">
    <property type="term" value="P:prenylcysteine catabolic process"/>
    <property type="evidence" value="ECO:0007669"/>
    <property type="project" value="InterPro"/>
</dbReference>
<sequence>MVVIFGTSATSGYSGAHEYGNTISFCGNSDDLIRLESFELTPDPPVKGKGFHIEAKGALKADIHKGSYLTIKVMYGSIHFSEQILDLCGEAKGMNLSCPLKKGPLIISKDADIPFFIRHAIPPSGQFVFQETQRVTKVAIIGGGAGGSSTAFWLSNTVGRSVPLNITVYEKSDRVGGRSTVVPIKNDPSLGHIEAGASIFVPVNYNMMNASEKFGLRLKRLTAETKLGIWNGESFLFEETGNQYWDSAKMIWRYGLAPLRFPSHLQSVLDKFLTIYDKDDDHPPFTTLPQVLQQLGLDGLLNQTASDHLTDLFGTTFVHELVQSASRGNYGQDVDYLHAFAALVSMSAGSGAWSLEDGNYRIFEEFLSRSINTQVNLNTRVLSIDYVNEFDERNSLVQQYNIRTDKNDDGELFDIVVVASPLHLADIDLPCLEQPEQNVRAYHTVHVTLIAGYPDPSYFGRTNENIPTSIITTGVPLEELSDGDLSALFHNTSWIHRKSWQAFPKLFPVPTNDNVDKDWPSIILHGFDPSSKGVSGILYANAFENVISLHRQRQGKVLSLIYDHGINPNQAWKALGHISRTNAYRWYAEDQKKFNREIEDDEGPSVKRKGRPKLLNEDHTTHLKQEFKDNPSVTIEQAQDSLVKAFSDLAVSRTTIYNYMMNDHALTFKKARFYSKERNSPQNIQNRYDWVVKWSQSDMDYMSNCVFIEESAFHIKLKRTMAWSEEGTRAEVIVPQTRAKTTTIIGATSVWGVLNVQLRLPGTSNNKRKLAGTSYEILFSTSKQFSLYLFLKVRI</sequence>
<dbReference type="InterPro" id="IPR003172">
    <property type="entry name" value="ML_dom"/>
</dbReference>
<proteinExistence type="inferred from homology"/>
<evidence type="ECO:0000256" key="4">
    <source>
        <dbReference type="ARBA" id="ARBA00022630"/>
    </source>
</evidence>
<evidence type="ECO:0000256" key="5">
    <source>
        <dbReference type="ARBA" id="ARBA00022729"/>
    </source>
</evidence>
<dbReference type="OrthoDB" id="437369at2759"/>
<evidence type="ECO:0000256" key="6">
    <source>
        <dbReference type="ARBA" id="ARBA00022827"/>
    </source>
</evidence>
<dbReference type="Pfam" id="PF07156">
    <property type="entry name" value="Prenylcys_lyase"/>
    <property type="match status" value="1"/>
</dbReference>
<gene>
    <name evidence="10" type="primary">ABSGL_01348.1 scaffold 1223</name>
</gene>
<name>A0A168L3S9_ABSGL</name>